<accession>A0AAN5CBS6</accession>
<sequence length="127" mass="14002">SREVAMTPTLFILFILFSAALGNPPCVDFSTVCVPAQAIERGCHCALIRPGQEESTRQAMREMLGRSKRHTAPDSIDDIKLVILNQNSTDELNRVFPHAESTPVGYDNNVFATMKTQAHSSLMTVPK</sequence>
<protein>
    <submittedName>
        <fullName evidence="2">Uncharacterized protein</fullName>
    </submittedName>
</protein>
<feature type="non-terminal residue" evidence="2">
    <location>
        <position position="1"/>
    </location>
</feature>
<feature type="non-terminal residue" evidence="2">
    <location>
        <position position="127"/>
    </location>
</feature>
<comment type="caution">
    <text evidence="2">The sequence shown here is derived from an EMBL/GenBank/DDBJ whole genome shotgun (WGS) entry which is preliminary data.</text>
</comment>
<dbReference type="Proteomes" id="UP001328107">
    <property type="component" value="Unassembled WGS sequence"/>
</dbReference>
<keyword evidence="1" id="KW-0732">Signal</keyword>
<proteinExistence type="predicted"/>
<evidence type="ECO:0000313" key="3">
    <source>
        <dbReference type="Proteomes" id="UP001328107"/>
    </source>
</evidence>
<evidence type="ECO:0000256" key="1">
    <source>
        <dbReference type="SAM" id="SignalP"/>
    </source>
</evidence>
<organism evidence="2 3">
    <name type="scientific">Pristionchus mayeri</name>
    <dbReference type="NCBI Taxonomy" id="1317129"/>
    <lineage>
        <taxon>Eukaryota</taxon>
        <taxon>Metazoa</taxon>
        <taxon>Ecdysozoa</taxon>
        <taxon>Nematoda</taxon>
        <taxon>Chromadorea</taxon>
        <taxon>Rhabditida</taxon>
        <taxon>Rhabditina</taxon>
        <taxon>Diplogasteromorpha</taxon>
        <taxon>Diplogasteroidea</taxon>
        <taxon>Neodiplogasteridae</taxon>
        <taxon>Pristionchus</taxon>
    </lineage>
</organism>
<evidence type="ECO:0000313" key="2">
    <source>
        <dbReference type="EMBL" id="GMR38570.1"/>
    </source>
</evidence>
<feature type="chain" id="PRO_5042912148" evidence="1">
    <location>
        <begin position="23"/>
        <end position="127"/>
    </location>
</feature>
<dbReference type="AlphaFoldDB" id="A0AAN5CBS6"/>
<dbReference type="EMBL" id="BTRK01000002">
    <property type="protein sequence ID" value="GMR38570.1"/>
    <property type="molecule type" value="Genomic_DNA"/>
</dbReference>
<gene>
    <name evidence="2" type="ORF">PMAYCL1PPCAC_08765</name>
</gene>
<name>A0AAN5CBS6_9BILA</name>
<reference evidence="3" key="1">
    <citation type="submission" date="2022-10" db="EMBL/GenBank/DDBJ databases">
        <title>Genome assembly of Pristionchus species.</title>
        <authorList>
            <person name="Yoshida K."/>
            <person name="Sommer R.J."/>
        </authorList>
    </citation>
    <scope>NUCLEOTIDE SEQUENCE [LARGE SCALE GENOMIC DNA]</scope>
    <source>
        <strain evidence="3">RS5460</strain>
    </source>
</reference>
<keyword evidence="3" id="KW-1185">Reference proteome</keyword>
<feature type="signal peptide" evidence="1">
    <location>
        <begin position="1"/>
        <end position="22"/>
    </location>
</feature>